<evidence type="ECO:0000313" key="3">
    <source>
        <dbReference type="Proteomes" id="UP000640725"/>
    </source>
</evidence>
<dbReference type="InterPro" id="IPR001932">
    <property type="entry name" value="PPM-type_phosphatase-like_dom"/>
</dbReference>
<organism evidence="2 3">
    <name type="scientific">Planktothrix mougeotii LEGE 06226</name>
    <dbReference type="NCBI Taxonomy" id="1828728"/>
    <lineage>
        <taxon>Bacteria</taxon>
        <taxon>Bacillati</taxon>
        <taxon>Cyanobacteriota</taxon>
        <taxon>Cyanophyceae</taxon>
        <taxon>Oscillatoriophycideae</taxon>
        <taxon>Oscillatoriales</taxon>
        <taxon>Microcoleaceae</taxon>
        <taxon>Planktothrix</taxon>
    </lineage>
</organism>
<dbReference type="Gene3D" id="3.60.40.10">
    <property type="entry name" value="PPM-type phosphatase domain"/>
    <property type="match status" value="1"/>
</dbReference>
<accession>A0ABR9U823</accession>
<proteinExistence type="predicted"/>
<reference evidence="2 3" key="1">
    <citation type="submission" date="2020-10" db="EMBL/GenBank/DDBJ databases">
        <authorList>
            <person name="Castelo-Branco R."/>
            <person name="Eusebio N."/>
            <person name="Adriana R."/>
            <person name="Vieira A."/>
            <person name="Brugerolle De Fraissinette N."/>
            <person name="Rezende De Castro R."/>
            <person name="Schneider M.P."/>
            <person name="Vasconcelos V."/>
            <person name="Leao P.N."/>
        </authorList>
    </citation>
    <scope>NUCLEOTIDE SEQUENCE [LARGE SCALE GENOMIC DNA]</scope>
    <source>
        <strain evidence="2 3">LEGE 06226</strain>
    </source>
</reference>
<evidence type="ECO:0000259" key="1">
    <source>
        <dbReference type="Pfam" id="PF13672"/>
    </source>
</evidence>
<dbReference type="Proteomes" id="UP000640725">
    <property type="component" value="Unassembled WGS sequence"/>
</dbReference>
<dbReference type="RefSeq" id="WP_193868244.1">
    <property type="nucleotide sequence ID" value="NZ_JADEWU010000007.1"/>
</dbReference>
<dbReference type="EMBL" id="JADEWU010000007">
    <property type="protein sequence ID" value="MBE9142577.1"/>
    <property type="molecule type" value="Genomic_DNA"/>
</dbReference>
<comment type="caution">
    <text evidence="2">The sequence shown here is derived from an EMBL/GenBank/DDBJ whole genome shotgun (WGS) entry which is preliminary data.</text>
</comment>
<sequence length="508" mass="58125">MNSFCITVNIEIATGKGEDAHLFSADDYPDVIVIGVFDGLGGRSAGYDGQTGGKIASQKASETVGAFLDQWYGQLNAEIVKALKEKVYNTLKEAADAHIKPSRLGGSLAGKRLCTTMALASIPKSIEGSTKYHVSLAWIGDSRLYFLSPEAGLQQLTHDDLEVKKDAFEMIREDPPMSQYLSADMKDDWQIHFKLQELDKPGCILACTDGCFQYLPAPWEFEKLLLNTLNQSENVKQWEDSLNQQYQDIKQDDVSLILYPIGYEDFENLKQSYKDRQAYLQDNFDCKNTNIGALNPLWEKYRETYEQYLYSVEKLELAQSSVEINRDSVPTQEIISEPSYENDSTIDHGGQELIEDHNKYESDQVEYNLIKSYLILAQIYLENNDFQEAIKKFLENLYPLLKPENLNSLGQENIQKIQDLELLLEQCLQSGSNKEYLDSDLRTSFKFFIAWINYLCNNLDKARDYCKEASQYYQLRVSPTANDNEKYKKTLELLQKIDNLTQISEGEN</sequence>
<dbReference type="SUPFAM" id="SSF81606">
    <property type="entry name" value="PP2C-like"/>
    <property type="match status" value="1"/>
</dbReference>
<dbReference type="InterPro" id="IPR036457">
    <property type="entry name" value="PPM-type-like_dom_sf"/>
</dbReference>
<keyword evidence="3" id="KW-1185">Reference proteome</keyword>
<protein>
    <submittedName>
        <fullName evidence="2">Protein phosphatase 2C domain-containing protein</fullName>
    </submittedName>
</protein>
<gene>
    <name evidence="2" type="ORF">IQ236_04985</name>
</gene>
<dbReference type="Pfam" id="PF13672">
    <property type="entry name" value="PP2C_2"/>
    <property type="match status" value="1"/>
</dbReference>
<feature type="domain" description="PPM-type phosphatase" evidence="1">
    <location>
        <begin position="18"/>
        <end position="238"/>
    </location>
</feature>
<evidence type="ECO:0000313" key="2">
    <source>
        <dbReference type="EMBL" id="MBE9142577.1"/>
    </source>
</evidence>
<name>A0ABR9U823_9CYAN</name>